<dbReference type="Gene3D" id="1.10.10.10">
    <property type="entry name" value="Winged helix-like DNA-binding domain superfamily/Winged helix DNA-binding domain"/>
    <property type="match status" value="2"/>
</dbReference>
<evidence type="ECO:0000256" key="3">
    <source>
        <dbReference type="ARBA" id="ARBA00022829"/>
    </source>
</evidence>
<feature type="region of interest" description="Disordered" evidence="5">
    <location>
        <begin position="246"/>
        <end position="268"/>
    </location>
</feature>
<keyword evidence="3" id="KW-0159">Chromosome partition</keyword>
<dbReference type="SUPFAM" id="SSF46785">
    <property type="entry name" value="Winged helix' DNA-binding domain"/>
    <property type="match status" value="2"/>
</dbReference>
<dbReference type="EMBL" id="CAADEW010000015">
    <property type="protein sequence ID" value="VFJ47160.1"/>
    <property type="molecule type" value="Genomic_DNA"/>
</dbReference>
<keyword evidence="4" id="KW-0131">Cell cycle</keyword>
<dbReference type="PANTHER" id="PTHR34298:SF2">
    <property type="entry name" value="SEGREGATION AND CONDENSATION PROTEIN B"/>
    <property type="match status" value="1"/>
</dbReference>
<sequence>MPGNLPGYYFAVFGCDSATCIIATESNTSVIGRIGIFRVEVSLMSDMDFNTVKKIIEAALLAADRPLGIKDLSDLFTDPFKNKPTEDGPLKRNASENDPKIPSRQLLKEVLSALAGDCESRPIELKEVASGFRYQIRSEYAEYIRRLWVERPTRYSRALLETLAIIAYRQPITRGEIEEIRGVSVASSTIKTLREREWIRVLGHRDVPGRPAIYGTTSEFLNYFGLKTLDELPPLGEIKDLDSFAVDDLSPETDDQPSENKDQEMREE</sequence>
<name>A0A450S5J0_9GAMM</name>
<dbReference type="InterPro" id="IPR036390">
    <property type="entry name" value="WH_DNA-bd_sf"/>
</dbReference>
<evidence type="ECO:0000256" key="1">
    <source>
        <dbReference type="ARBA" id="ARBA00022490"/>
    </source>
</evidence>
<keyword evidence="1" id="KW-0963">Cytoplasm</keyword>
<protein>
    <submittedName>
        <fullName evidence="6">Segregation and condensation protein B</fullName>
    </submittedName>
</protein>
<evidence type="ECO:0000256" key="4">
    <source>
        <dbReference type="ARBA" id="ARBA00023306"/>
    </source>
</evidence>
<reference evidence="6" key="1">
    <citation type="submission" date="2019-02" db="EMBL/GenBank/DDBJ databases">
        <authorList>
            <person name="Gruber-Vodicka R. H."/>
            <person name="Seah K. B. B."/>
        </authorList>
    </citation>
    <scope>NUCLEOTIDE SEQUENCE</scope>
    <source>
        <strain evidence="6">BECK_BZ15</strain>
    </source>
</reference>
<dbReference type="NCBIfam" id="TIGR00281">
    <property type="entry name" value="SMC-Scp complex subunit ScpB"/>
    <property type="match status" value="1"/>
</dbReference>
<proteinExistence type="predicted"/>
<dbReference type="PIRSF" id="PIRSF019345">
    <property type="entry name" value="ScpB"/>
    <property type="match status" value="1"/>
</dbReference>
<evidence type="ECO:0000256" key="2">
    <source>
        <dbReference type="ARBA" id="ARBA00022618"/>
    </source>
</evidence>
<gene>
    <name evidence="6" type="ORF">BECKFW1821A_GA0114235_101524</name>
</gene>
<dbReference type="InterPro" id="IPR036388">
    <property type="entry name" value="WH-like_DNA-bd_sf"/>
</dbReference>
<dbReference type="InterPro" id="IPR005234">
    <property type="entry name" value="ScpB_csome_segregation"/>
</dbReference>
<dbReference type="AlphaFoldDB" id="A0A450S5J0"/>
<keyword evidence="2" id="KW-0132">Cell division</keyword>
<organism evidence="6">
    <name type="scientific">Candidatus Kentrum sp. FW</name>
    <dbReference type="NCBI Taxonomy" id="2126338"/>
    <lineage>
        <taxon>Bacteria</taxon>
        <taxon>Pseudomonadati</taxon>
        <taxon>Pseudomonadota</taxon>
        <taxon>Gammaproteobacteria</taxon>
        <taxon>Candidatus Kentrum</taxon>
    </lineage>
</organism>
<dbReference type="GO" id="GO:0051301">
    <property type="term" value="P:cell division"/>
    <property type="evidence" value="ECO:0007669"/>
    <property type="project" value="UniProtKB-KW"/>
</dbReference>
<accession>A0A450S5J0</accession>
<evidence type="ECO:0000256" key="5">
    <source>
        <dbReference type="SAM" id="MobiDB-lite"/>
    </source>
</evidence>
<feature type="compositionally biased region" description="Basic and acidic residues" evidence="5">
    <location>
        <begin position="258"/>
        <end position="268"/>
    </location>
</feature>
<dbReference type="PANTHER" id="PTHR34298">
    <property type="entry name" value="SEGREGATION AND CONDENSATION PROTEIN B"/>
    <property type="match status" value="1"/>
</dbReference>
<dbReference type="Pfam" id="PF04079">
    <property type="entry name" value="SMC_ScpB"/>
    <property type="match status" value="1"/>
</dbReference>
<dbReference type="GO" id="GO:0051304">
    <property type="term" value="P:chromosome separation"/>
    <property type="evidence" value="ECO:0007669"/>
    <property type="project" value="InterPro"/>
</dbReference>
<evidence type="ECO:0000313" key="6">
    <source>
        <dbReference type="EMBL" id="VFJ47160.1"/>
    </source>
</evidence>